<evidence type="ECO:0000313" key="1">
    <source>
        <dbReference type="EMBL" id="QHU36184.1"/>
    </source>
</evidence>
<proteinExistence type="predicted"/>
<dbReference type="EMBL" id="MN740633">
    <property type="protein sequence ID" value="QHU36184.1"/>
    <property type="molecule type" value="Genomic_DNA"/>
</dbReference>
<dbReference type="AlphaFoldDB" id="A0A6C0M2Y0"/>
<name>A0A6C0M2Y0_9ZZZZ</name>
<reference evidence="1" key="1">
    <citation type="journal article" date="2020" name="Nature">
        <title>Giant virus diversity and host interactions through global metagenomics.</title>
        <authorList>
            <person name="Schulz F."/>
            <person name="Roux S."/>
            <person name="Paez-Espino D."/>
            <person name="Jungbluth S."/>
            <person name="Walsh D.A."/>
            <person name="Denef V.J."/>
            <person name="McMahon K.D."/>
            <person name="Konstantinidis K.T."/>
            <person name="Eloe-Fadrosh E.A."/>
            <person name="Kyrpides N.C."/>
            <person name="Woyke T."/>
        </authorList>
    </citation>
    <scope>NUCLEOTIDE SEQUENCE</scope>
    <source>
        <strain evidence="1">GVMAG-S-1035124-57</strain>
    </source>
</reference>
<protein>
    <submittedName>
        <fullName evidence="1">Uncharacterized protein</fullName>
    </submittedName>
</protein>
<accession>A0A6C0M2Y0</accession>
<organism evidence="1">
    <name type="scientific">viral metagenome</name>
    <dbReference type="NCBI Taxonomy" id="1070528"/>
    <lineage>
        <taxon>unclassified sequences</taxon>
        <taxon>metagenomes</taxon>
        <taxon>organismal metagenomes</taxon>
    </lineage>
</organism>
<sequence>MSGSKNGGRVTMAGEFFHSLSIGQRLGVEKFEGVLPVVRVPFIRDEATFKYFNYRGKKANKSRKSRKSSSMMSEASFIYKPKSRLLLREELVAGIRNPNPLERPIVFLVTTNIPHTGIYILYGGQFYSVAFGYDTTPSIGSLYSIDIPLVLFSEARIIWIGILTDDIMIRLQGEFDLVTRIVGNFETDRLSDRLVERLMFFHTPRVYGGLAADTDPTQWNCSKWAMYVLFGGVPANFRQLVGKSNPGLTEDQLKLWLAAYKGEDPHEFIRVLNQINHADSPRAVMGGGRRMMNNRTRMKRKPIKMRRTTRKPQ</sequence>